<evidence type="ECO:0000313" key="1">
    <source>
        <dbReference type="EMBL" id="MBV2129225.1"/>
    </source>
</evidence>
<accession>A0ABS6MKW2</accession>
<proteinExistence type="predicted"/>
<dbReference type="EMBL" id="JAHRID010000003">
    <property type="protein sequence ID" value="MBV2129225.1"/>
    <property type="molecule type" value="Genomic_DNA"/>
</dbReference>
<evidence type="ECO:0000313" key="2">
    <source>
        <dbReference type="Proteomes" id="UP000704611"/>
    </source>
</evidence>
<name>A0ABS6MKW2_9GAMM</name>
<evidence type="ECO:0008006" key="3">
    <source>
        <dbReference type="Google" id="ProtNLM"/>
    </source>
</evidence>
<organism evidence="1 2">
    <name type="scientific">Arsukibacterium indicum</name>
    <dbReference type="NCBI Taxonomy" id="2848612"/>
    <lineage>
        <taxon>Bacteria</taxon>
        <taxon>Pseudomonadati</taxon>
        <taxon>Pseudomonadota</taxon>
        <taxon>Gammaproteobacteria</taxon>
        <taxon>Chromatiales</taxon>
        <taxon>Chromatiaceae</taxon>
        <taxon>Arsukibacterium</taxon>
    </lineage>
</organism>
<dbReference type="Proteomes" id="UP000704611">
    <property type="component" value="Unassembled WGS sequence"/>
</dbReference>
<dbReference type="RefSeq" id="WP_217668848.1">
    <property type="nucleotide sequence ID" value="NZ_JAHRID010000003.1"/>
</dbReference>
<comment type="caution">
    <text evidence="1">The sequence shown here is derived from an EMBL/GenBank/DDBJ whole genome shotgun (WGS) entry which is preliminary data.</text>
</comment>
<protein>
    <recommendedName>
        <fullName evidence="3">Type II toxin-antitoxin system RelE/ParE family toxin</fullName>
    </recommendedName>
</protein>
<gene>
    <name evidence="1" type="ORF">KQY15_08975</name>
</gene>
<sequence length="114" mass="13236">MSSTYTLVASPLFKLSQQRLAAFLTEKYSATLADNTLTNIKQRLRQDLAAQPGLAPISERLLAIGIAEYRQWQVDKHNMVLYRIDEQKQRIELLLLMDSRQNIQKLLFELNLLF</sequence>
<reference evidence="1 2" key="1">
    <citation type="submission" date="2021-06" db="EMBL/GenBank/DDBJ databases">
        <title>Rheinheimera indica sp. nov., isolated from deep-sea sediment.</title>
        <authorList>
            <person name="Wang Z."/>
            <person name="Zhang X.-Y."/>
        </authorList>
    </citation>
    <scope>NUCLEOTIDE SEQUENCE [LARGE SCALE GENOMIC DNA]</scope>
    <source>
        <strain evidence="1 2">SM2107</strain>
    </source>
</reference>
<keyword evidence="2" id="KW-1185">Reference proteome</keyword>